<dbReference type="SUPFAM" id="SSF48371">
    <property type="entry name" value="ARM repeat"/>
    <property type="match status" value="1"/>
</dbReference>
<dbReference type="VEuPathDB" id="GiardiaDB:GL50803_0061554"/>
<evidence type="ECO:0000313" key="1">
    <source>
        <dbReference type="EMBL" id="ESU38498.1"/>
    </source>
</evidence>
<dbReference type="VEuPathDB" id="GiardiaDB:GL50581_2869"/>
<dbReference type="AlphaFoldDB" id="V6THN4"/>
<reference evidence="2" key="1">
    <citation type="submission" date="2012-02" db="EMBL/GenBank/DDBJ databases">
        <title>Genome sequencing of Giardia lamblia Genotypes A2 and B isolates (DH and GS) and comparative analysis with the genomes of Genotypes A1 and E (WB and Pig).</title>
        <authorList>
            <person name="Adam R."/>
            <person name="Dahlstrom E."/>
            <person name="Martens C."/>
            <person name="Bruno D."/>
            <person name="Barbian K."/>
            <person name="Porcella S.F."/>
            <person name="Nash T."/>
        </authorList>
    </citation>
    <scope>NUCLEOTIDE SEQUENCE</scope>
    <source>
        <strain evidence="2">DH</strain>
    </source>
</reference>
<dbReference type="VEuPathDB" id="GiardiaDB:QR46_1926"/>
<feature type="non-terminal residue" evidence="1">
    <location>
        <position position="1"/>
    </location>
</feature>
<dbReference type="VEuPathDB" id="GiardiaDB:DHA2_152889"/>
<sequence>VVTISLSRVQEKFKNKMSLTEQLLVTLLEQTLSNSQEMVSSATEQILLHRRSNDFLGISFLVSANPQVSSKIRSAAAIQFSNDIATKVQKLDGQILVNISLKIVQTVVEAADSGALIVVRQMLESLKTILEFFYMSFNLHPTINPAVFAGDLYQLIFSLIDNSSVSKTDVCIQMVTILLTCMSSESLKDIYLKISVDFFDRCLNQLLQYLCSIEGEITNYVTPPFIEHVFACLNSFLTYSTVQSLTSLKSFSSMIGTVCQLLEKIGIGIAGPEVRNAKDYALQILIQLSITARLVGRCISPETEQSYLLVWNENEERIGKLLLGQFCLCPDYDLWEDHSSLDSLFRLSCRLIETNRGVPYNPKAYNLLVSNGKDIIQAIIAMLYNAGDLRLGQFEENDLLVIDCLKPCLDFLSSLTATSRELLELVNADMHMRLNSIINNDTAFLDTPEGQVNFFVGIILLRRGLSDDDTNYKGMVIFASLINYTKLNPIVFEELSKLIISITTEENSYISDFNEIDTEYTGDIEALLQKTVAQGIDAIKAGLDFKAQLVYILGCLYLLPTTSFFQCRMLSGIMARCVRHDLINRVNQRHLLLRSLELIATSQENSAAGGMVTFCRVAFPGLGPDVGAEVLSMFLRLPVIQNVFSNYNRMDPKLRKTAEMICETVNLVVTNVDTVSISLEECVCSFVVGFLQKDIRASQGCFQLLNCLLRKSSSLSSSSQNAYDYSYGPWRTDLIELLIHYLDSFYQTPGDFIFSNASHVEDMLAEALPYLIIQTQRFHMAYKNSVTQGTPEQQIEKLNEIYTPFFTLINKLLSPMNSAILLSVGCFILTRVMSLVALESNNVCLTVLQHSTQKLIELVSNLPTVCQGLMTHNLTPDLKRCMLVSISMAFFTLLQITDIHGMAENLLSTIAPHNLKIMIFISAWSIADNEGNPFIPLRAWMAHLVCCLSKIFVTLTQKDPTFLSVVVPNFAWAYSLCKMSHSPVVTAPQLDFSSICNSGIEIDILQPIFSGLNSQFTRFSNIAGNNKLPLYEGFLTTHFENFFNFLPRQIFGEVPTFQHSSSSFKFTALQASIRMLNLQYGDEFSQFLIKEINDTSGSSLLHTTLSGYSI</sequence>
<dbReference type="InterPro" id="IPR016024">
    <property type="entry name" value="ARM-type_fold"/>
</dbReference>
<reference evidence="1 2" key="2">
    <citation type="journal article" date="2013" name="Genome Biol. Evol.">
        <title>Genome sequencing of Giardia lamblia genotypes A2 and B isolates (DH and GS) and comparative analysis with the genomes of genotypes A1 and E (WB and Pig).</title>
        <authorList>
            <person name="Adam R.D."/>
            <person name="Dahlstrom E.W."/>
            <person name="Martens C.A."/>
            <person name="Bruno D.P."/>
            <person name="Barbian K.D."/>
            <person name="Ricklefs S.M."/>
            <person name="Hernandez M.M."/>
            <person name="Narla N.P."/>
            <person name="Patel R.B."/>
            <person name="Porcella S.F."/>
            <person name="Nash T.E."/>
        </authorList>
    </citation>
    <scope>NUCLEOTIDE SEQUENCE [LARGE SCALE GENOMIC DNA]</scope>
    <source>
        <strain evidence="1 2">DH</strain>
    </source>
</reference>
<dbReference type="EMBL" id="AHGT01000012">
    <property type="protein sequence ID" value="ESU38498.1"/>
    <property type="molecule type" value="Genomic_DNA"/>
</dbReference>
<comment type="caution">
    <text evidence="1">The sequence shown here is derived from an EMBL/GenBank/DDBJ whole genome shotgun (WGS) entry which is preliminary data.</text>
</comment>
<evidence type="ECO:0000313" key="2">
    <source>
        <dbReference type="Proteomes" id="UP000018320"/>
    </source>
</evidence>
<name>V6THN4_GIAIN</name>
<proteinExistence type="predicted"/>
<protein>
    <submittedName>
        <fullName evidence="1">Uncharacterized protein</fullName>
    </submittedName>
</protein>
<accession>V6THN4</accession>
<dbReference type="Proteomes" id="UP000018320">
    <property type="component" value="Unassembled WGS sequence"/>
</dbReference>
<organism evidence="1 2">
    <name type="scientific">Giardia intestinalis</name>
    <name type="common">Giardia lamblia</name>
    <dbReference type="NCBI Taxonomy" id="5741"/>
    <lineage>
        <taxon>Eukaryota</taxon>
        <taxon>Metamonada</taxon>
        <taxon>Diplomonadida</taxon>
        <taxon>Hexamitidae</taxon>
        <taxon>Giardiinae</taxon>
        <taxon>Giardia</taxon>
    </lineage>
</organism>
<gene>
    <name evidence="1" type="ORF">DHA2_152889</name>
</gene>